<proteinExistence type="predicted"/>
<reference evidence="2 3" key="1">
    <citation type="submission" date="2016-10" db="EMBL/GenBank/DDBJ databases">
        <title>Draft genome sequence of Coniochaeta ligniaria NRRL30616, a lignocellulolytic fungus for bioabatement of inhibitors in plant biomass hydrolysates.</title>
        <authorList>
            <consortium name="DOE Joint Genome Institute"/>
            <person name="Jimenez D.J."/>
            <person name="Hector R.E."/>
            <person name="Riley R."/>
            <person name="Sun H."/>
            <person name="Grigoriev I.V."/>
            <person name="Van Elsas J.D."/>
            <person name="Nichols N.N."/>
        </authorList>
    </citation>
    <scope>NUCLEOTIDE SEQUENCE [LARGE SCALE GENOMIC DNA]</scope>
    <source>
        <strain evidence="2 3">NRRL 30616</strain>
    </source>
</reference>
<dbReference type="Proteomes" id="UP000182658">
    <property type="component" value="Unassembled WGS sequence"/>
</dbReference>
<dbReference type="InParanoid" id="A0A1J7J439"/>
<evidence type="ECO:0000313" key="3">
    <source>
        <dbReference type="Proteomes" id="UP000182658"/>
    </source>
</evidence>
<protein>
    <submittedName>
        <fullName evidence="2">Uncharacterized protein</fullName>
    </submittedName>
</protein>
<gene>
    <name evidence="2" type="ORF">CONLIGDRAFT_648721</name>
</gene>
<sequence>MSLRKWMKMKHSELKYHEILLLYNGTVPLSYYYTADTRVISALHNEDDPYHTKIHAKKTHSKKTHNKKSHTKKNSTRELHQRKFEPSTHATSFAEPIRRAYS</sequence>
<evidence type="ECO:0000313" key="2">
    <source>
        <dbReference type="EMBL" id="OIW24584.1"/>
    </source>
</evidence>
<organism evidence="2 3">
    <name type="scientific">Coniochaeta ligniaria NRRL 30616</name>
    <dbReference type="NCBI Taxonomy" id="1408157"/>
    <lineage>
        <taxon>Eukaryota</taxon>
        <taxon>Fungi</taxon>
        <taxon>Dikarya</taxon>
        <taxon>Ascomycota</taxon>
        <taxon>Pezizomycotina</taxon>
        <taxon>Sordariomycetes</taxon>
        <taxon>Sordariomycetidae</taxon>
        <taxon>Coniochaetales</taxon>
        <taxon>Coniochaetaceae</taxon>
        <taxon>Coniochaeta</taxon>
    </lineage>
</organism>
<accession>A0A1J7J439</accession>
<name>A0A1J7J439_9PEZI</name>
<evidence type="ECO:0000256" key="1">
    <source>
        <dbReference type="SAM" id="MobiDB-lite"/>
    </source>
</evidence>
<dbReference type="EMBL" id="KV875103">
    <property type="protein sequence ID" value="OIW24584.1"/>
    <property type="molecule type" value="Genomic_DNA"/>
</dbReference>
<keyword evidence="3" id="KW-1185">Reference proteome</keyword>
<dbReference type="AlphaFoldDB" id="A0A1J7J439"/>
<feature type="compositionally biased region" description="Basic residues" evidence="1">
    <location>
        <begin position="55"/>
        <end position="74"/>
    </location>
</feature>
<feature type="region of interest" description="Disordered" evidence="1">
    <location>
        <begin position="55"/>
        <end position="102"/>
    </location>
</feature>
<feature type="compositionally biased region" description="Basic and acidic residues" evidence="1">
    <location>
        <begin position="75"/>
        <end position="86"/>
    </location>
</feature>